<evidence type="ECO:0000313" key="1">
    <source>
        <dbReference type="EMBL" id="MBB6498947.1"/>
    </source>
</evidence>
<name>A0A7X0MH24_9SPHI</name>
<sequence>MRGKNIVIAPCGNKSFLFREAWLKDESEKDFDICHLFYHNQIDHPDLYRGVDFFFHLKNFKYAMLYELLVNIRPEWLNEYEYFYFLDDDIQITTKDINQMFILAKTFGASISQACLSLDSYCSWPIFKRHQNCFLRFVGQIEVMAPLFHRDALKICIPSFIDNRSSWGMDSVWSKLLGYPEDKLIIFDSVVMKHTLPVGGGELYTKLGVNPEDEWHGIINKYGAKLHNYKEYGRLKSFHIKNNISYRCLNFFHENSSAVRRNIRDYNIGSRIKNRWNMLLDLKKQQ</sequence>
<proteinExistence type="predicted"/>
<evidence type="ECO:0000313" key="2">
    <source>
        <dbReference type="Proteomes" id="UP000521017"/>
    </source>
</evidence>
<comment type="caution">
    <text evidence="1">The sequence shown here is derived from an EMBL/GenBank/DDBJ whole genome shotgun (WGS) entry which is preliminary data.</text>
</comment>
<reference evidence="1 2" key="1">
    <citation type="submission" date="2020-08" db="EMBL/GenBank/DDBJ databases">
        <title>Genomic Encyclopedia of Type Strains, Phase IV (KMG-V): Genome sequencing to study the core and pangenomes of soil and plant-associated prokaryotes.</title>
        <authorList>
            <person name="Whitman W."/>
        </authorList>
    </citation>
    <scope>NUCLEOTIDE SEQUENCE [LARGE SCALE GENOMIC DNA]</scope>
    <source>
        <strain evidence="1 2">M2T3</strain>
    </source>
</reference>
<dbReference type="EMBL" id="JACHCC010000003">
    <property type="protein sequence ID" value="MBB6498947.1"/>
    <property type="molecule type" value="Genomic_DNA"/>
</dbReference>
<evidence type="ECO:0008006" key="3">
    <source>
        <dbReference type="Google" id="ProtNLM"/>
    </source>
</evidence>
<organism evidence="1 2">
    <name type="scientific">Pedobacter cryoconitis</name>
    <dbReference type="NCBI Taxonomy" id="188932"/>
    <lineage>
        <taxon>Bacteria</taxon>
        <taxon>Pseudomonadati</taxon>
        <taxon>Bacteroidota</taxon>
        <taxon>Sphingobacteriia</taxon>
        <taxon>Sphingobacteriales</taxon>
        <taxon>Sphingobacteriaceae</taxon>
        <taxon>Pedobacter</taxon>
    </lineage>
</organism>
<dbReference type="Proteomes" id="UP000521017">
    <property type="component" value="Unassembled WGS sequence"/>
</dbReference>
<protein>
    <recommendedName>
        <fullName evidence="3">DUF707 domain-containing protein</fullName>
    </recommendedName>
</protein>
<dbReference type="AlphaFoldDB" id="A0A7X0MH24"/>
<dbReference type="RefSeq" id="WP_184623547.1">
    <property type="nucleotide sequence ID" value="NZ_JACHCC010000003.1"/>
</dbReference>
<gene>
    <name evidence="1" type="ORF">HDF25_001088</name>
</gene>
<accession>A0A7X0MH24</accession>